<name>A0AAF1ATA3_DAUCS</name>
<gene>
    <name evidence="4" type="ORF">DCAR_0313567</name>
</gene>
<dbReference type="PANTHER" id="PTHR33091:SF83">
    <property type="entry name" value="SERINE PROTEASE INHIBITOR, POTATO INHIBITOR I-TYPE FAMILY PROTEIN-RELATED"/>
    <property type="match status" value="1"/>
</dbReference>
<dbReference type="GO" id="GO:0009611">
    <property type="term" value="P:response to wounding"/>
    <property type="evidence" value="ECO:0007669"/>
    <property type="project" value="InterPro"/>
</dbReference>
<comment type="similarity">
    <text evidence="1">Belongs to the protease inhibitor I13 (potato type I serine protease inhibitor) family.</text>
</comment>
<dbReference type="PANTHER" id="PTHR33091">
    <property type="entry name" value="PROTEIN, PUTATIVE, EXPRESSED-RELATED"/>
    <property type="match status" value="1"/>
</dbReference>
<dbReference type="InterPro" id="IPR036354">
    <property type="entry name" value="Prot_inh_pot1_sf"/>
</dbReference>
<dbReference type="InterPro" id="IPR000864">
    <property type="entry name" value="Prot_inh_pot1"/>
</dbReference>
<proteinExistence type="inferred from homology"/>
<evidence type="ECO:0000256" key="3">
    <source>
        <dbReference type="ARBA" id="ARBA00022900"/>
    </source>
</evidence>
<dbReference type="PRINTS" id="PR00292">
    <property type="entry name" value="POTATOINHBTR"/>
</dbReference>
<evidence type="ECO:0000313" key="5">
    <source>
        <dbReference type="Proteomes" id="UP000077755"/>
    </source>
</evidence>
<reference evidence="4" key="2">
    <citation type="submission" date="2022-03" db="EMBL/GenBank/DDBJ databases">
        <title>Draft title - Genomic analysis of global carrot germplasm unveils the trajectory of domestication and the origin of high carotenoid orange carrot.</title>
        <authorList>
            <person name="Iorizzo M."/>
            <person name="Ellison S."/>
            <person name="Senalik D."/>
            <person name="Macko-Podgorni A."/>
            <person name="Grzebelus D."/>
            <person name="Bostan H."/>
            <person name="Rolling W."/>
            <person name="Curaba J."/>
            <person name="Simon P."/>
        </authorList>
    </citation>
    <scope>NUCLEOTIDE SEQUENCE</scope>
    <source>
        <tissue evidence="4">Leaf</tissue>
    </source>
</reference>
<dbReference type="Proteomes" id="UP000077755">
    <property type="component" value="Chromosome 3"/>
</dbReference>
<accession>A0AAF1ATA3</accession>
<dbReference type="GO" id="GO:0004867">
    <property type="term" value="F:serine-type endopeptidase inhibitor activity"/>
    <property type="evidence" value="ECO:0007669"/>
    <property type="project" value="UniProtKB-KW"/>
</dbReference>
<dbReference type="Gene3D" id="3.30.10.10">
    <property type="entry name" value="Trypsin Inhibitor V, subunit A"/>
    <property type="match status" value="1"/>
</dbReference>
<evidence type="ECO:0000256" key="1">
    <source>
        <dbReference type="ARBA" id="ARBA00008210"/>
    </source>
</evidence>
<sequence length="70" mass="7556">MISRCPGKSAWPELVGEKGETAAAKVEKENPGVHAIVMLEGSPGTLDFRCDRVRVMVNEHGIVVHPPHIA</sequence>
<dbReference type="EMBL" id="CP093345">
    <property type="protein sequence ID" value="WOG94274.1"/>
    <property type="molecule type" value="Genomic_DNA"/>
</dbReference>
<keyword evidence="3" id="KW-0722">Serine protease inhibitor</keyword>
<evidence type="ECO:0000256" key="2">
    <source>
        <dbReference type="ARBA" id="ARBA00022690"/>
    </source>
</evidence>
<keyword evidence="5" id="KW-1185">Reference proteome</keyword>
<evidence type="ECO:0008006" key="6">
    <source>
        <dbReference type="Google" id="ProtNLM"/>
    </source>
</evidence>
<dbReference type="PROSITE" id="PS00285">
    <property type="entry name" value="POTATO_INHIBITOR"/>
    <property type="match status" value="1"/>
</dbReference>
<dbReference type="AlphaFoldDB" id="A0AAF1ATA3"/>
<reference evidence="4" key="1">
    <citation type="journal article" date="2016" name="Nat. Genet.">
        <title>A high-quality carrot genome assembly provides new insights into carotenoid accumulation and asterid genome evolution.</title>
        <authorList>
            <person name="Iorizzo M."/>
            <person name="Ellison S."/>
            <person name="Senalik D."/>
            <person name="Zeng P."/>
            <person name="Satapoomin P."/>
            <person name="Huang J."/>
            <person name="Bowman M."/>
            <person name="Iovene M."/>
            <person name="Sanseverino W."/>
            <person name="Cavagnaro P."/>
            <person name="Yildiz M."/>
            <person name="Macko-Podgorni A."/>
            <person name="Moranska E."/>
            <person name="Grzebelus E."/>
            <person name="Grzebelus D."/>
            <person name="Ashrafi H."/>
            <person name="Zheng Z."/>
            <person name="Cheng S."/>
            <person name="Spooner D."/>
            <person name="Van Deynze A."/>
            <person name="Simon P."/>
        </authorList>
    </citation>
    <scope>NUCLEOTIDE SEQUENCE</scope>
    <source>
        <tissue evidence="4">Leaf</tissue>
    </source>
</reference>
<protein>
    <recommendedName>
        <fullName evidence="6">Proteinase inhibitor</fullName>
    </recommendedName>
</protein>
<keyword evidence="2" id="KW-0646">Protease inhibitor</keyword>
<dbReference type="SUPFAM" id="SSF54654">
    <property type="entry name" value="CI-2 family of serine protease inhibitors"/>
    <property type="match status" value="1"/>
</dbReference>
<evidence type="ECO:0000313" key="4">
    <source>
        <dbReference type="EMBL" id="WOG94274.1"/>
    </source>
</evidence>
<dbReference type="Pfam" id="PF00280">
    <property type="entry name" value="potato_inhibit"/>
    <property type="match status" value="1"/>
</dbReference>
<organism evidence="4 5">
    <name type="scientific">Daucus carota subsp. sativus</name>
    <name type="common">Carrot</name>
    <dbReference type="NCBI Taxonomy" id="79200"/>
    <lineage>
        <taxon>Eukaryota</taxon>
        <taxon>Viridiplantae</taxon>
        <taxon>Streptophyta</taxon>
        <taxon>Embryophyta</taxon>
        <taxon>Tracheophyta</taxon>
        <taxon>Spermatophyta</taxon>
        <taxon>Magnoliopsida</taxon>
        <taxon>eudicotyledons</taxon>
        <taxon>Gunneridae</taxon>
        <taxon>Pentapetalae</taxon>
        <taxon>asterids</taxon>
        <taxon>campanulids</taxon>
        <taxon>Apiales</taxon>
        <taxon>Apiaceae</taxon>
        <taxon>Apioideae</taxon>
        <taxon>Scandiceae</taxon>
        <taxon>Daucinae</taxon>
        <taxon>Daucus</taxon>
        <taxon>Daucus sect. Daucus</taxon>
    </lineage>
</organism>